<dbReference type="PANTHER" id="PTHR11895">
    <property type="entry name" value="TRANSAMIDASE"/>
    <property type="match status" value="1"/>
</dbReference>
<organism evidence="3 4">
    <name type="scientific">Methylobrevis albus</name>
    <dbReference type="NCBI Taxonomy" id="2793297"/>
    <lineage>
        <taxon>Bacteria</taxon>
        <taxon>Pseudomonadati</taxon>
        <taxon>Pseudomonadota</taxon>
        <taxon>Alphaproteobacteria</taxon>
        <taxon>Hyphomicrobiales</taxon>
        <taxon>Pleomorphomonadaceae</taxon>
        <taxon>Methylobrevis</taxon>
    </lineage>
</organism>
<dbReference type="InterPro" id="IPR023631">
    <property type="entry name" value="Amidase_dom"/>
</dbReference>
<accession>A0A931I6P0</accession>
<dbReference type="InterPro" id="IPR036928">
    <property type="entry name" value="AS_sf"/>
</dbReference>
<evidence type="ECO:0000313" key="4">
    <source>
        <dbReference type="Proteomes" id="UP000631694"/>
    </source>
</evidence>
<keyword evidence="4" id="KW-1185">Reference proteome</keyword>
<evidence type="ECO:0000256" key="1">
    <source>
        <dbReference type="ARBA" id="ARBA00009199"/>
    </source>
</evidence>
<feature type="domain" description="Amidase" evidence="2">
    <location>
        <begin position="49"/>
        <end position="401"/>
    </location>
</feature>
<dbReference type="Gene3D" id="3.90.1300.10">
    <property type="entry name" value="Amidase signature (AS) domain"/>
    <property type="match status" value="1"/>
</dbReference>
<dbReference type="Proteomes" id="UP000631694">
    <property type="component" value="Unassembled WGS sequence"/>
</dbReference>
<reference evidence="3" key="1">
    <citation type="submission" date="2020-12" db="EMBL/GenBank/DDBJ databases">
        <title>Methylobrevis albus sp. nov., isolated from fresh water lack sediment.</title>
        <authorList>
            <person name="Zou Q."/>
        </authorList>
    </citation>
    <scope>NUCLEOTIDE SEQUENCE</scope>
    <source>
        <strain evidence="3">L22</strain>
    </source>
</reference>
<proteinExistence type="inferred from homology"/>
<dbReference type="AlphaFoldDB" id="A0A931I6P0"/>
<gene>
    <name evidence="3" type="ORF">I5731_18355</name>
</gene>
<dbReference type="PANTHER" id="PTHR11895:SF151">
    <property type="entry name" value="GLUTAMYL-TRNA(GLN) AMIDOTRANSFERASE SUBUNIT A"/>
    <property type="match status" value="1"/>
</dbReference>
<dbReference type="RefSeq" id="WP_197312863.1">
    <property type="nucleotide sequence ID" value="NZ_JADZLT010000056.1"/>
</dbReference>
<sequence>MLSLLDLLARLDAGRTSIEAVYDGVASTLDEREPDIRAFAHLDLGGARTAATGAGGPLRGLPIGVKDVFDTADMPSGYGSPIYDGWQPRADASVVTMARRAGAAVLGKTRTTEFAYLNPTVTRNPAAPGHTPGGSSSGSAAAVAAGMVTAAFGTQTAGSVIRPASFCGIAAIKPSYRLLPTVGVKPFSWLLDTVGVFAASVADCAMFLSAISGRELRVDVTDFGAPRIGVVRSGFSAEPSAAMAGAVDRLVRRAAAKGAEIRTVDLSGTVAAADRIHPLIMEYEGALALAHERDHHGAALSAVLAEALARGAATETAAYDAARSVAHTARRRVGELFENVDVLLMPAAPGAPPEGLGSTGVATFNRLWTLIGTPAVAVPGLVDEAGLPLGVQVVAPFGQDRVALAAANWLERLARG</sequence>
<comment type="caution">
    <text evidence="3">The sequence shown here is derived from an EMBL/GenBank/DDBJ whole genome shotgun (WGS) entry which is preliminary data.</text>
</comment>
<evidence type="ECO:0000259" key="2">
    <source>
        <dbReference type="Pfam" id="PF01425"/>
    </source>
</evidence>
<dbReference type="Pfam" id="PF01425">
    <property type="entry name" value="Amidase"/>
    <property type="match status" value="1"/>
</dbReference>
<protein>
    <submittedName>
        <fullName evidence="3">Amidase</fullName>
    </submittedName>
</protein>
<dbReference type="InterPro" id="IPR000120">
    <property type="entry name" value="Amidase"/>
</dbReference>
<comment type="similarity">
    <text evidence="1">Belongs to the amidase family.</text>
</comment>
<evidence type="ECO:0000313" key="3">
    <source>
        <dbReference type="EMBL" id="MBH0239788.1"/>
    </source>
</evidence>
<name>A0A931I6P0_9HYPH</name>
<dbReference type="SUPFAM" id="SSF75304">
    <property type="entry name" value="Amidase signature (AS) enzymes"/>
    <property type="match status" value="1"/>
</dbReference>
<dbReference type="EMBL" id="JADZLT010000056">
    <property type="protein sequence ID" value="MBH0239788.1"/>
    <property type="molecule type" value="Genomic_DNA"/>
</dbReference>
<dbReference type="GO" id="GO:0003824">
    <property type="term" value="F:catalytic activity"/>
    <property type="evidence" value="ECO:0007669"/>
    <property type="project" value="InterPro"/>
</dbReference>